<dbReference type="PROSITE" id="PS00217">
    <property type="entry name" value="SUGAR_TRANSPORT_2"/>
    <property type="match status" value="1"/>
</dbReference>
<dbReference type="InterPro" id="IPR020846">
    <property type="entry name" value="MFS_dom"/>
</dbReference>
<dbReference type="GO" id="GO:0016020">
    <property type="term" value="C:membrane"/>
    <property type="evidence" value="ECO:0007669"/>
    <property type="project" value="UniProtKB-SubCell"/>
</dbReference>
<accession>A0AAD5S8R0</accession>
<protein>
    <submittedName>
        <fullName evidence="8">Inorganic phosphate transporter pho84</fullName>
    </submittedName>
</protein>
<evidence type="ECO:0000256" key="1">
    <source>
        <dbReference type="ARBA" id="ARBA00004141"/>
    </source>
</evidence>
<feature type="transmembrane region" description="Helical" evidence="6">
    <location>
        <begin position="110"/>
        <end position="130"/>
    </location>
</feature>
<evidence type="ECO:0000313" key="8">
    <source>
        <dbReference type="EMBL" id="KAJ3047487.1"/>
    </source>
</evidence>
<dbReference type="GO" id="GO:0022857">
    <property type="term" value="F:transmembrane transporter activity"/>
    <property type="evidence" value="ECO:0007669"/>
    <property type="project" value="InterPro"/>
</dbReference>
<keyword evidence="2 6" id="KW-0812">Transmembrane</keyword>
<comment type="subcellular location">
    <subcellularLocation>
        <location evidence="1">Membrane</location>
        <topology evidence="1">Multi-pass membrane protein</topology>
    </subcellularLocation>
</comment>
<dbReference type="EMBL" id="JADGJD010000952">
    <property type="protein sequence ID" value="KAJ3047487.1"/>
    <property type="molecule type" value="Genomic_DNA"/>
</dbReference>
<feature type="transmembrane region" description="Helical" evidence="6">
    <location>
        <begin position="353"/>
        <end position="375"/>
    </location>
</feature>
<dbReference type="PANTHER" id="PTHR24064">
    <property type="entry name" value="SOLUTE CARRIER FAMILY 22 MEMBER"/>
    <property type="match status" value="1"/>
</dbReference>
<evidence type="ECO:0000256" key="3">
    <source>
        <dbReference type="ARBA" id="ARBA00022989"/>
    </source>
</evidence>
<feature type="compositionally biased region" description="Polar residues" evidence="5">
    <location>
        <begin position="269"/>
        <end position="287"/>
    </location>
</feature>
<feature type="domain" description="Major facilitator superfamily (MFS) profile" evidence="7">
    <location>
        <begin position="43"/>
        <end position="507"/>
    </location>
</feature>
<dbReference type="Gene3D" id="1.20.1250.20">
    <property type="entry name" value="MFS general substrate transporter like domains"/>
    <property type="match status" value="2"/>
</dbReference>
<evidence type="ECO:0000259" key="7">
    <source>
        <dbReference type="PROSITE" id="PS50850"/>
    </source>
</evidence>
<dbReference type="InterPro" id="IPR036259">
    <property type="entry name" value="MFS_trans_sf"/>
</dbReference>
<dbReference type="PROSITE" id="PS00216">
    <property type="entry name" value="SUGAR_TRANSPORT_1"/>
    <property type="match status" value="1"/>
</dbReference>
<dbReference type="Proteomes" id="UP001212841">
    <property type="component" value="Unassembled WGS sequence"/>
</dbReference>
<evidence type="ECO:0000256" key="6">
    <source>
        <dbReference type="SAM" id="Phobius"/>
    </source>
</evidence>
<keyword evidence="3 6" id="KW-1133">Transmembrane helix</keyword>
<sequence>MPADIEKRSIELHDVPSAGAEEAQRRALEELDDASFDWGMVKIIMIAGCGFVADQYNLFAVSLVKPILDAVYADQHSAQATALIGAAGTAGAVIGQVVFGILGDKLGRKAMCAATMLIIIACTMGTIFASPLLAGLSIYAVFGIWQLMLGIGIGGDYPMAATISGEFASTRYRGMIMNLVFSGQGIGRVYCGIVALIFVAAFKSKIIADVNALDSVWRIIVTFGLIPSVVALYFRLRMPESPRYKMEVEQDYAGALKDAHQLHHHDGEGSSSAGSLTVTSISPNPVNEKTKEQKTSMAEFRAYFSKWRNMRKLVGCAGTWFVNDIAVYGLGVNASFILASIGFGNESDLYSRIYHTILGNFYLLFFGFLPGYYVSAFTIDRLGRRTIQLWGFAALTVIYVVIAAAHKPLEKSPAGTIVLYILGQFFQNFGPNSTTFLLSAELFPTRFRSTAHGISAAFGKLGAVIASYGIALLIKPNSIGVANTIWMLAAFMALGWVITWFCIPETKGVRLEDIDAEAEKDTN</sequence>
<gene>
    <name evidence="8" type="primary">PHO84</name>
    <name evidence="8" type="ORF">HK097_011501</name>
</gene>
<feature type="transmembrane region" description="Helical" evidence="6">
    <location>
        <begin position="215"/>
        <end position="236"/>
    </location>
</feature>
<organism evidence="8 9">
    <name type="scientific">Rhizophlyctis rosea</name>
    <dbReference type="NCBI Taxonomy" id="64517"/>
    <lineage>
        <taxon>Eukaryota</taxon>
        <taxon>Fungi</taxon>
        <taxon>Fungi incertae sedis</taxon>
        <taxon>Chytridiomycota</taxon>
        <taxon>Chytridiomycota incertae sedis</taxon>
        <taxon>Chytridiomycetes</taxon>
        <taxon>Rhizophlyctidales</taxon>
        <taxon>Rhizophlyctidaceae</taxon>
        <taxon>Rhizophlyctis</taxon>
    </lineage>
</organism>
<name>A0AAD5S8R0_9FUNG</name>
<evidence type="ECO:0000256" key="5">
    <source>
        <dbReference type="SAM" id="MobiDB-lite"/>
    </source>
</evidence>
<evidence type="ECO:0000256" key="2">
    <source>
        <dbReference type="ARBA" id="ARBA00022692"/>
    </source>
</evidence>
<feature type="transmembrane region" description="Helical" evidence="6">
    <location>
        <begin position="485"/>
        <end position="503"/>
    </location>
</feature>
<keyword evidence="4 6" id="KW-0472">Membrane</keyword>
<proteinExistence type="predicted"/>
<dbReference type="SUPFAM" id="SSF103473">
    <property type="entry name" value="MFS general substrate transporter"/>
    <property type="match status" value="1"/>
</dbReference>
<feature type="transmembrane region" description="Helical" evidence="6">
    <location>
        <begin position="82"/>
        <end position="103"/>
    </location>
</feature>
<feature type="transmembrane region" description="Helical" evidence="6">
    <location>
        <begin position="176"/>
        <end position="203"/>
    </location>
</feature>
<dbReference type="InterPro" id="IPR005829">
    <property type="entry name" value="Sugar_transporter_CS"/>
</dbReference>
<reference evidence="8" key="1">
    <citation type="submission" date="2020-05" db="EMBL/GenBank/DDBJ databases">
        <title>Phylogenomic resolution of chytrid fungi.</title>
        <authorList>
            <person name="Stajich J.E."/>
            <person name="Amses K."/>
            <person name="Simmons R."/>
            <person name="Seto K."/>
            <person name="Myers J."/>
            <person name="Bonds A."/>
            <person name="Quandt C.A."/>
            <person name="Barry K."/>
            <person name="Liu P."/>
            <person name="Grigoriev I."/>
            <person name="Longcore J.E."/>
            <person name="James T.Y."/>
        </authorList>
    </citation>
    <scope>NUCLEOTIDE SEQUENCE</scope>
    <source>
        <strain evidence="8">JEL0318</strain>
    </source>
</reference>
<feature type="transmembrane region" description="Helical" evidence="6">
    <location>
        <begin position="450"/>
        <end position="473"/>
    </location>
</feature>
<keyword evidence="9" id="KW-1185">Reference proteome</keyword>
<dbReference type="InterPro" id="IPR005828">
    <property type="entry name" value="MFS_sugar_transport-like"/>
</dbReference>
<feature type="transmembrane region" description="Helical" evidence="6">
    <location>
        <begin position="387"/>
        <end position="405"/>
    </location>
</feature>
<feature type="transmembrane region" description="Helical" evidence="6">
    <location>
        <begin position="136"/>
        <end position="155"/>
    </location>
</feature>
<dbReference type="AlphaFoldDB" id="A0AAD5S8R0"/>
<comment type="caution">
    <text evidence="8">The sequence shown here is derived from an EMBL/GenBank/DDBJ whole genome shotgun (WGS) entry which is preliminary data.</text>
</comment>
<evidence type="ECO:0000256" key="4">
    <source>
        <dbReference type="ARBA" id="ARBA00023136"/>
    </source>
</evidence>
<dbReference type="Pfam" id="PF00083">
    <property type="entry name" value="Sugar_tr"/>
    <property type="match status" value="1"/>
</dbReference>
<evidence type="ECO:0000313" key="9">
    <source>
        <dbReference type="Proteomes" id="UP001212841"/>
    </source>
</evidence>
<feature type="region of interest" description="Disordered" evidence="5">
    <location>
        <begin position="263"/>
        <end position="293"/>
    </location>
</feature>
<dbReference type="PROSITE" id="PS50850">
    <property type="entry name" value="MFS"/>
    <property type="match status" value="1"/>
</dbReference>
<feature type="transmembrane region" description="Helical" evidence="6">
    <location>
        <begin position="313"/>
        <end position="341"/>
    </location>
</feature>
<dbReference type="CDD" id="cd17364">
    <property type="entry name" value="MFS_PhT"/>
    <property type="match status" value="1"/>
</dbReference>